<keyword evidence="3" id="KW-1185">Reference proteome</keyword>
<dbReference type="InterPro" id="IPR017853">
    <property type="entry name" value="GH"/>
</dbReference>
<name>A0A7Y9IBU3_9ACTN</name>
<dbReference type="AlphaFoldDB" id="A0A7Y9IBU3"/>
<feature type="chain" id="PRO_5038336895" evidence="1">
    <location>
        <begin position="28"/>
        <end position="676"/>
    </location>
</feature>
<accession>A0A7Y9IBU3</accession>
<organism evidence="2 3">
    <name type="scientific">Microlunatus parietis</name>
    <dbReference type="NCBI Taxonomy" id="682979"/>
    <lineage>
        <taxon>Bacteria</taxon>
        <taxon>Bacillati</taxon>
        <taxon>Actinomycetota</taxon>
        <taxon>Actinomycetes</taxon>
        <taxon>Propionibacteriales</taxon>
        <taxon>Propionibacteriaceae</taxon>
        <taxon>Microlunatus</taxon>
    </lineage>
</organism>
<dbReference type="EMBL" id="JACCBU010000001">
    <property type="protein sequence ID" value="NYE73414.1"/>
    <property type="molecule type" value="Genomic_DNA"/>
</dbReference>
<dbReference type="SUPFAM" id="SSF51445">
    <property type="entry name" value="(Trans)glycosidases"/>
    <property type="match status" value="1"/>
</dbReference>
<reference evidence="2 3" key="1">
    <citation type="submission" date="2020-07" db="EMBL/GenBank/DDBJ databases">
        <title>Sequencing the genomes of 1000 actinobacteria strains.</title>
        <authorList>
            <person name="Klenk H.-P."/>
        </authorList>
    </citation>
    <scope>NUCLEOTIDE SEQUENCE [LARGE SCALE GENOMIC DNA]</scope>
    <source>
        <strain evidence="2 3">DSM 22083</strain>
    </source>
</reference>
<gene>
    <name evidence="2" type="ORF">BKA15_004743</name>
</gene>
<dbReference type="Proteomes" id="UP000569914">
    <property type="component" value="Unassembled WGS sequence"/>
</dbReference>
<protein>
    <submittedName>
        <fullName evidence="2">Uncharacterized protein</fullName>
    </submittedName>
</protein>
<sequence>MRRRRCSWSIFLILVALVAALTPTVAAASPGERPDRLPDGAFLTAKNGGNTVAATIREAEARADGYRHIDTPAMIKRLKQLNVTMFTYDIWESPTDWDDLVTELVPAAEAAGIDVMVYLVPPSECFLHEKPHVAGRCSRPFELDFVRWAEEIAKLSLKHPNVKSWAIDDFLSGPVNQALFTNEYLTKIENAQTAINPDLKWYVTLYPGEINDHSMERIKGTVDGVIYVYFVYGSTIDPSQVEVGLDQVLSITEKAGKELVLLGYFGRFLDGIVHPDERYVAEVLRRAKPYLLDGRLRGIMAYGAPLDALTQQPGTDYRAHSGMGSLSFSISNNVPTSPGHFAAASQRVAVDAKAAKKTISFKHTDYQEGGDAGYQLKQLLVDEKVVWSQDFTSDTEEVWHDETVDVTDLLAGKGSADVTFRLYHQQGVTFSPNDTRFDVVTAQGIKITNGGFERPGGWRMSRNATQLHPYIDIYSPARPAKIFNAISKGYAELRGTTHTPLAEPTFPGLVISPANRAMTGNGRLSFTIPRGVDVAPNTCAAAAQTMPVDPDSPRYEIDFWHTDPIGGLHGRYFKQLLIDGVNIWNRDVGDGWPWFYLQGSDHQGPIDITDFVRGKEKVKIEYRLCSGSGAVSGLDVLDYKIDNIRTIGLGLKNGGFEDDTGWTLTGSGPVSVAYAN</sequence>
<comment type="caution">
    <text evidence="2">The sequence shown here is derived from an EMBL/GenBank/DDBJ whole genome shotgun (WGS) entry which is preliminary data.</text>
</comment>
<dbReference type="RefSeq" id="WP_179754884.1">
    <property type="nucleotide sequence ID" value="NZ_JACCBU010000001.1"/>
</dbReference>
<evidence type="ECO:0000313" key="3">
    <source>
        <dbReference type="Proteomes" id="UP000569914"/>
    </source>
</evidence>
<proteinExistence type="predicted"/>
<evidence type="ECO:0000313" key="2">
    <source>
        <dbReference type="EMBL" id="NYE73414.1"/>
    </source>
</evidence>
<keyword evidence="1" id="KW-0732">Signal</keyword>
<feature type="signal peptide" evidence="1">
    <location>
        <begin position="1"/>
        <end position="27"/>
    </location>
</feature>
<evidence type="ECO:0000256" key="1">
    <source>
        <dbReference type="SAM" id="SignalP"/>
    </source>
</evidence>